<sequence>MMNFVNIKHVGDRVTAGSQIHYRVYLVHVDQIDPDKAFPKPNANREIGTIPLLEGQYWHYLEAVAYSLDDKSTSSKGDVTSTVENTLAFVLGGQRPEVYDFLENNQGELFYIVLQEIDTGKRYLYGREFCPYILQTFERLNNKDGRYSTLTFGNSSFDMPLIYTGAVELQPATAIAADATTVALSGAQQYKTSADNTAAAVIASFTGLSASDEGRLIEIVGGGGTYPTQIEETDGIVLRNGAAWTGKAGSSIIFRVLDASTLVEVSRVQAS</sequence>
<accession>A0A9D2GR71</accession>
<evidence type="ECO:0000313" key="1">
    <source>
        <dbReference type="EMBL" id="HIZ85935.1"/>
    </source>
</evidence>
<gene>
    <name evidence="1" type="ORF">IAC04_05555</name>
</gene>
<comment type="caution">
    <text evidence="1">The sequence shown here is derived from an EMBL/GenBank/DDBJ whole genome shotgun (WGS) entry which is preliminary data.</text>
</comment>
<name>A0A9D2GR71_9BACT</name>
<organism evidence="1 2">
    <name type="scientific">Candidatus Coprenecus stercoravium</name>
    <dbReference type="NCBI Taxonomy" id="2840735"/>
    <lineage>
        <taxon>Bacteria</taxon>
        <taxon>Pseudomonadati</taxon>
        <taxon>Bacteroidota</taxon>
        <taxon>Bacteroidia</taxon>
        <taxon>Bacteroidales</taxon>
        <taxon>Rikenellaceae</taxon>
        <taxon>Rikenellaceae incertae sedis</taxon>
        <taxon>Candidatus Coprenecus</taxon>
    </lineage>
</organism>
<reference evidence="1" key="1">
    <citation type="journal article" date="2021" name="PeerJ">
        <title>Extensive microbial diversity within the chicken gut microbiome revealed by metagenomics and culture.</title>
        <authorList>
            <person name="Gilroy R."/>
            <person name="Ravi A."/>
            <person name="Getino M."/>
            <person name="Pursley I."/>
            <person name="Horton D.L."/>
            <person name="Alikhan N.F."/>
            <person name="Baker D."/>
            <person name="Gharbi K."/>
            <person name="Hall N."/>
            <person name="Watson M."/>
            <person name="Adriaenssens E.M."/>
            <person name="Foster-Nyarko E."/>
            <person name="Jarju S."/>
            <person name="Secka A."/>
            <person name="Antonio M."/>
            <person name="Oren A."/>
            <person name="Chaudhuri R.R."/>
            <person name="La Ragione R."/>
            <person name="Hildebrand F."/>
            <person name="Pallen M.J."/>
        </authorList>
    </citation>
    <scope>NUCLEOTIDE SEQUENCE</scope>
    <source>
        <strain evidence="1">Gambia16-554</strain>
    </source>
</reference>
<dbReference type="EMBL" id="DXAW01000096">
    <property type="protein sequence ID" value="HIZ85935.1"/>
    <property type="molecule type" value="Genomic_DNA"/>
</dbReference>
<evidence type="ECO:0000313" key="2">
    <source>
        <dbReference type="Proteomes" id="UP000824115"/>
    </source>
</evidence>
<dbReference type="Proteomes" id="UP000824115">
    <property type="component" value="Unassembled WGS sequence"/>
</dbReference>
<reference evidence="1" key="2">
    <citation type="submission" date="2021-04" db="EMBL/GenBank/DDBJ databases">
        <authorList>
            <person name="Gilroy R."/>
        </authorList>
    </citation>
    <scope>NUCLEOTIDE SEQUENCE</scope>
    <source>
        <strain evidence="1">Gambia16-554</strain>
    </source>
</reference>
<proteinExistence type="predicted"/>
<protein>
    <submittedName>
        <fullName evidence="1">Uncharacterized protein</fullName>
    </submittedName>
</protein>
<dbReference type="AlphaFoldDB" id="A0A9D2GR71"/>